<proteinExistence type="predicted"/>
<evidence type="ECO:0000313" key="1">
    <source>
        <dbReference type="EMBL" id="KAK2170111.1"/>
    </source>
</evidence>
<evidence type="ECO:0000313" key="2">
    <source>
        <dbReference type="Proteomes" id="UP001208570"/>
    </source>
</evidence>
<reference evidence="1" key="1">
    <citation type="journal article" date="2023" name="Mol. Biol. Evol.">
        <title>Third-Generation Sequencing Reveals the Adaptive Role of the Epigenome in Three Deep-Sea Polychaetes.</title>
        <authorList>
            <person name="Perez M."/>
            <person name="Aroh O."/>
            <person name="Sun Y."/>
            <person name="Lan Y."/>
            <person name="Juniper S.K."/>
            <person name="Young C.R."/>
            <person name="Angers B."/>
            <person name="Qian P.Y."/>
        </authorList>
    </citation>
    <scope>NUCLEOTIDE SEQUENCE</scope>
    <source>
        <strain evidence="1">P08H-3</strain>
    </source>
</reference>
<keyword evidence="2" id="KW-1185">Reference proteome</keyword>
<dbReference type="EMBL" id="JAODUP010000004">
    <property type="protein sequence ID" value="KAK2170111.1"/>
    <property type="molecule type" value="Genomic_DNA"/>
</dbReference>
<name>A0AAD9NJ20_9ANNE</name>
<sequence length="145" mass="16432">MNKTQEMTIFITDDHNYTVATYTLEYEMSYLEDNETVDHLFSLLTGLFTELLKNKSINQWAVADEFLDNYADHLNNVEKPKILKEVANPCTSEEPICSICHKCTSKENKGLLCEAKCVALVAGLIAVAVMLCRQKHEHDPLSLYG</sequence>
<gene>
    <name evidence="1" type="ORF">LSH36_4g06032</name>
</gene>
<organism evidence="1 2">
    <name type="scientific">Paralvinella palmiformis</name>
    <dbReference type="NCBI Taxonomy" id="53620"/>
    <lineage>
        <taxon>Eukaryota</taxon>
        <taxon>Metazoa</taxon>
        <taxon>Spiralia</taxon>
        <taxon>Lophotrochozoa</taxon>
        <taxon>Annelida</taxon>
        <taxon>Polychaeta</taxon>
        <taxon>Sedentaria</taxon>
        <taxon>Canalipalpata</taxon>
        <taxon>Terebellida</taxon>
        <taxon>Terebelliformia</taxon>
        <taxon>Alvinellidae</taxon>
        <taxon>Paralvinella</taxon>
    </lineage>
</organism>
<accession>A0AAD9NJ20</accession>
<comment type="caution">
    <text evidence="1">The sequence shown here is derived from an EMBL/GenBank/DDBJ whole genome shotgun (WGS) entry which is preliminary data.</text>
</comment>
<dbReference type="Proteomes" id="UP001208570">
    <property type="component" value="Unassembled WGS sequence"/>
</dbReference>
<protein>
    <submittedName>
        <fullName evidence="1">Uncharacterized protein</fullName>
    </submittedName>
</protein>
<dbReference type="AlphaFoldDB" id="A0AAD9NJ20"/>